<dbReference type="InParanoid" id="A0A067QBT2"/>
<accession>A0A067QBT2</accession>
<sequence>MATMTCTSSLYPSDSGVMRTSIPPPSPKRFALARIKGDVHLVQVSQHLAGTTAFALSVVDVNIFRHEFTTIFRYSHHDTIHPADIQIIETVDDSHVLYEEENGTAFLARGVIERLQKVTPRISPVTRVSTSRYRRRV</sequence>
<dbReference type="EMBL" id="KL197714">
    <property type="protein sequence ID" value="KDQ60056.1"/>
    <property type="molecule type" value="Genomic_DNA"/>
</dbReference>
<dbReference type="OrthoDB" id="3231772at2759"/>
<evidence type="ECO:0000313" key="2">
    <source>
        <dbReference type="Proteomes" id="UP000027265"/>
    </source>
</evidence>
<organism evidence="1 2">
    <name type="scientific">Jaapia argillacea MUCL 33604</name>
    <dbReference type="NCBI Taxonomy" id="933084"/>
    <lineage>
        <taxon>Eukaryota</taxon>
        <taxon>Fungi</taxon>
        <taxon>Dikarya</taxon>
        <taxon>Basidiomycota</taxon>
        <taxon>Agaricomycotina</taxon>
        <taxon>Agaricomycetes</taxon>
        <taxon>Agaricomycetidae</taxon>
        <taxon>Jaapiales</taxon>
        <taxon>Jaapiaceae</taxon>
        <taxon>Jaapia</taxon>
    </lineage>
</organism>
<reference evidence="2" key="1">
    <citation type="journal article" date="2014" name="Proc. Natl. Acad. Sci. U.S.A.">
        <title>Extensive sampling of basidiomycete genomes demonstrates inadequacy of the white-rot/brown-rot paradigm for wood decay fungi.</title>
        <authorList>
            <person name="Riley R."/>
            <person name="Salamov A.A."/>
            <person name="Brown D.W."/>
            <person name="Nagy L.G."/>
            <person name="Floudas D."/>
            <person name="Held B.W."/>
            <person name="Levasseur A."/>
            <person name="Lombard V."/>
            <person name="Morin E."/>
            <person name="Otillar R."/>
            <person name="Lindquist E.A."/>
            <person name="Sun H."/>
            <person name="LaButti K.M."/>
            <person name="Schmutz J."/>
            <person name="Jabbour D."/>
            <person name="Luo H."/>
            <person name="Baker S.E."/>
            <person name="Pisabarro A.G."/>
            <person name="Walton J.D."/>
            <person name="Blanchette R.A."/>
            <person name="Henrissat B."/>
            <person name="Martin F."/>
            <person name="Cullen D."/>
            <person name="Hibbett D.S."/>
            <person name="Grigoriev I.V."/>
        </authorList>
    </citation>
    <scope>NUCLEOTIDE SEQUENCE [LARGE SCALE GENOMIC DNA]</scope>
    <source>
        <strain evidence="2">MUCL 33604</strain>
    </source>
</reference>
<gene>
    <name evidence="1" type="ORF">JAAARDRAFT_32434</name>
</gene>
<proteinExistence type="predicted"/>
<keyword evidence="2" id="KW-1185">Reference proteome</keyword>
<dbReference type="AlphaFoldDB" id="A0A067QBT2"/>
<name>A0A067QBT2_9AGAM</name>
<dbReference type="Proteomes" id="UP000027265">
    <property type="component" value="Unassembled WGS sequence"/>
</dbReference>
<evidence type="ECO:0000313" key="1">
    <source>
        <dbReference type="EMBL" id="KDQ60056.1"/>
    </source>
</evidence>
<protein>
    <submittedName>
        <fullName evidence="1">Uncharacterized protein</fullName>
    </submittedName>
</protein>
<dbReference type="HOGENOM" id="CLU_141114_2_0_1"/>